<dbReference type="EMBL" id="AACIES010000016">
    <property type="protein sequence ID" value="EAK6706252.1"/>
    <property type="molecule type" value="Genomic_DNA"/>
</dbReference>
<evidence type="ECO:0000313" key="2">
    <source>
        <dbReference type="EMBL" id="EAK6706252.1"/>
    </source>
</evidence>
<organism evidence="2">
    <name type="scientific">Campylobacter jejuni</name>
    <dbReference type="NCBI Taxonomy" id="197"/>
    <lineage>
        <taxon>Bacteria</taxon>
        <taxon>Pseudomonadati</taxon>
        <taxon>Campylobacterota</taxon>
        <taxon>Epsilonproteobacteria</taxon>
        <taxon>Campylobacterales</taxon>
        <taxon>Campylobacteraceae</taxon>
        <taxon>Campylobacter</taxon>
    </lineage>
</organism>
<sequence>MNKVKQNARKYKNALEEWNFDIIQDIYKEDLAKQQSKEYIDFLYQIGNVDELILLFKNTPQQNWWNDMYFGNFCEFYNFLVEIKTLDDEKIIDYIKKEKYTPLCINYIISQWILNFCLKKESIVILLPYVVKNSFFIIFQSFFIKRVIDYFSCINKDFFCNEVRNILTILQENFHTKMTIGARVYYEKFLLNYNFNTFHTQHLKSPKKIALCISGAMRGVEWELNLKKVIESFQFDVDVFLFTWDSKFLWPGLNGAGGNWAKRLLDETLLKSIPQEIMHKNNLKQYFPNVFSKLNQEYSVRLDAERLENINNIKRVIIENQEDFLKKYPLDRNNLFINASKIWYSNYQLLKSLVQYEAENNFQYDFIIKVRPDVEYNINFSIDKLEKLYINDLMIKHHESLYGGLNDNFAAGRRGAMEIYLSLWKYGFLNKSIDFFKNFPNFNSAHNLLQQFCSLMKINCICLESNTIKNFYFVDFIPPNFTKELKLDCKRIKNNIELEEKLSSSIDFLLKYEEYSKKGQLYNMVNKSCGHLSYKIGVILIHNSKTFIGILGIPIKILVCLYHHRYRTRHLISKNYYNCHSETIEESFTYRLGKSFIQASRNWYKGGYIKFWFDLYKLKKEYKNKKGK</sequence>
<evidence type="ECO:0000256" key="1">
    <source>
        <dbReference type="SAM" id="Phobius"/>
    </source>
</evidence>
<keyword evidence="1" id="KW-1133">Transmembrane helix</keyword>
<comment type="caution">
    <text evidence="2">The sequence shown here is derived from an EMBL/GenBank/DDBJ whole genome shotgun (WGS) entry which is preliminary data.</text>
</comment>
<name>A0A5T1A805_CAMJU</name>
<accession>A0A5T1A805</accession>
<reference evidence="2" key="1">
    <citation type="submission" date="2018-06" db="EMBL/GenBank/DDBJ databases">
        <authorList>
            <consortium name="NARMS: The National Antimicrobial Resistance Monitoring System"/>
        </authorList>
    </citation>
    <scope>NUCLEOTIDE SEQUENCE</scope>
    <source>
        <strain evidence="2">CVM N16C099</strain>
    </source>
</reference>
<keyword evidence="1" id="KW-0812">Transmembrane</keyword>
<dbReference type="AlphaFoldDB" id="A0A5T1A805"/>
<proteinExistence type="predicted"/>
<feature type="transmembrane region" description="Helical" evidence="1">
    <location>
        <begin position="123"/>
        <end position="143"/>
    </location>
</feature>
<keyword evidence="1" id="KW-0472">Membrane</keyword>
<gene>
    <name evidence="2" type="ORF">CNS88_08190</name>
</gene>
<protein>
    <submittedName>
        <fullName evidence="2">Capsular biosynthesis protein</fullName>
    </submittedName>
</protein>